<evidence type="ECO:0000256" key="2">
    <source>
        <dbReference type="SAM" id="SignalP"/>
    </source>
</evidence>
<organism evidence="3 4">
    <name type="scientific">Anaerostipes rhamnosivorans</name>
    <dbReference type="NCBI Taxonomy" id="1229621"/>
    <lineage>
        <taxon>Bacteria</taxon>
        <taxon>Bacillati</taxon>
        <taxon>Bacillota</taxon>
        <taxon>Clostridia</taxon>
        <taxon>Lachnospirales</taxon>
        <taxon>Lachnospiraceae</taxon>
        <taxon>Anaerostipes</taxon>
    </lineage>
</organism>
<dbReference type="InterPro" id="IPR014202">
    <property type="entry name" value="Spore_II_R"/>
</dbReference>
<sequence length="200" mass="23299">MKKKSKIWMLFLAAAVILGAVWSKGKDDRVNENIKQKVVRFHIRANSDSKKDQAEKLLVRDQVVKYLKPYMEHAKTKEEAEKVLASKKQEIAKVAKTTLKKNGRELPVKVYMTREEFPQKDYGSYVFPKGTYDALRIDLGDAAGHNWWCVMFPDLCITKESEAAKDKKTRKKLEQQVGEKGVKKLEKKKKKLPWFLQWLE</sequence>
<accession>A0A4P8IFR0</accession>
<keyword evidence="1" id="KW-0175">Coiled coil</keyword>
<dbReference type="KEGG" id="arf:AR1Y2_3298"/>
<reference evidence="3 4" key="1">
    <citation type="submission" date="2019-05" db="EMBL/GenBank/DDBJ databases">
        <title>Complete genome sequencing of Anaerostipes rhamnosivorans.</title>
        <authorList>
            <person name="Bui T.P.N."/>
            <person name="de Vos W.M."/>
        </authorList>
    </citation>
    <scope>NUCLEOTIDE SEQUENCE [LARGE SCALE GENOMIC DNA]</scope>
    <source>
        <strain evidence="3 4">1y2</strain>
    </source>
</reference>
<dbReference type="OrthoDB" id="9793324at2"/>
<dbReference type="Pfam" id="PF09551">
    <property type="entry name" value="Spore_II_R"/>
    <property type="match status" value="1"/>
</dbReference>
<dbReference type="Proteomes" id="UP000298653">
    <property type="component" value="Chromosome"/>
</dbReference>
<protein>
    <submittedName>
        <fullName evidence="3">Stage II sporulation protein required for processing of pro-sigma-E (SpoIIR)</fullName>
    </submittedName>
</protein>
<feature type="signal peptide" evidence="2">
    <location>
        <begin position="1"/>
        <end position="25"/>
    </location>
</feature>
<dbReference type="AlphaFoldDB" id="A0A4P8IFR0"/>
<feature type="chain" id="PRO_5020590871" evidence="2">
    <location>
        <begin position="26"/>
        <end position="200"/>
    </location>
</feature>
<dbReference type="NCBIfam" id="TIGR02837">
    <property type="entry name" value="spore_II_R"/>
    <property type="match status" value="1"/>
</dbReference>
<keyword evidence="2" id="KW-0732">Signal</keyword>
<name>A0A4P8IFR0_9FIRM</name>
<dbReference type="RefSeq" id="WP_137329928.1">
    <property type="nucleotide sequence ID" value="NZ_CP040058.1"/>
</dbReference>
<evidence type="ECO:0000313" key="3">
    <source>
        <dbReference type="EMBL" id="QCP36752.1"/>
    </source>
</evidence>
<keyword evidence="4" id="KW-1185">Reference proteome</keyword>
<evidence type="ECO:0000313" key="4">
    <source>
        <dbReference type="Proteomes" id="UP000298653"/>
    </source>
</evidence>
<proteinExistence type="predicted"/>
<evidence type="ECO:0000256" key="1">
    <source>
        <dbReference type="SAM" id="Coils"/>
    </source>
</evidence>
<dbReference type="EMBL" id="CP040058">
    <property type="protein sequence ID" value="QCP36752.1"/>
    <property type="molecule type" value="Genomic_DNA"/>
</dbReference>
<feature type="coiled-coil region" evidence="1">
    <location>
        <begin position="70"/>
        <end position="97"/>
    </location>
</feature>
<gene>
    <name evidence="3" type="ORF">AR1Y2_3298</name>
</gene>